<evidence type="ECO:0000313" key="1">
    <source>
        <dbReference type="EMBL" id="CEI40324.1"/>
    </source>
</evidence>
<keyword evidence="2" id="KW-1185">Reference proteome</keyword>
<reference evidence="2" key="1">
    <citation type="submission" date="2014-10" db="EMBL/GenBank/DDBJ databases">
        <authorList>
            <person name="King R."/>
        </authorList>
    </citation>
    <scope>NUCLEOTIDE SEQUENCE [LARGE SCALE GENOMIC DNA]</scope>
    <source>
        <strain evidence="2">A3/5</strain>
    </source>
</reference>
<organism evidence="1 2">
    <name type="scientific">Fusarium venenatum</name>
    <dbReference type="NCBI Taxonomy" id="56646"/>
    <lineage>
        <taxon>Eukaryota</taxon>
        <taxon>Fungi</taxon>
        <taxon>Dikarya</taxon>
        <taxon>Ascomycota</taxon>
        <taxon>Pezizomycotina</taxon>
        <taxon>Sordariomycetes</taxon>
        <taxon>Hypocreomycetidae</taxon>
        <taxon>Hypocreales</taxon>
        <taxon>Nectriaceae</taxon>
        <taxon>Fusarium</taxon>
    </lineage>
</organism>
<dbReference type="EMBL" id="LN649232">
    <property type="protein sequence ID" value="CEI40324.1"/>
    <property type="molecule type" value="Genomic_DNA"/>
</dbReference>
<dbReference type="AlphaFoldDB" id="A0A2L2SQI5"/>
<sequence length="389" mass="45362">MSCPRYNSFETAPNPGPTRVNCAFPWTETEEPNNIRGLESCGVSFKRDWLIDAREGNHGFFTKTRELYYYLRKYIHDYMLKVTSYYLPRAYCGLPRLSDDGTFFKGEPLKSDFDLGSFGVVGRRRLLWAFLRYELMNRIRFYKATVDSSYTPPPRLSQREGRPFLSWEDEAIRCVQTYVSSLYAAHYAQWDGIRLPATDSSHLLCPPGLRPAHHSFQRMGWVMFQAKKWSLPTQVMDRLGEYGFGVVTELLYDARKAREDQEEPERLRNLLCRLKGWDHGELDDVHKARVTTIWEDFKNGRHVPDLCARMIWQDNCPTTEAWECYRQRAWVFFDDARLHPQHSALVDLPEIPTSTDQLDTDHSDSEPGHVIVCGDHNHGYYGSVLYKDG</sequence>
<proteinExistence type="predicted"/>
<protein>
    <submittedName>
        <fullName evidence="1">Uncharacterized protein</fullName>
    </submittedName>
</protein>
<accession>A0A2L2SQI5</accession>
<evidence type="ECO:0000313" key="2">
    <source>
        <dbReference type="Proteomes" id="UP000245910"/>
    </source>
</evidence>
<dbReference type="Proteomes" id="UP000245910">
    <property type="component" value="Chromosome IIII"/>
</dbReference>
<name>A0A2L2SQI5_9HYPO</name>